<name>A0A8J3B2S4_9ACTN</name>
<sequence length="118" mass="12592">MKVTEAASAPGVRVQVVAGQGDPRRIRQAGLVGPRGYGAQMVARSPRRGATRWQPPLQPSIPLSYAPAVLPEHDPDHEVSFDRVDFDGLDLTGRRAGSHDLIALSHALAGALGIQIRD</sequence>
<reference evidence="1" key="2">
    <citation type="submission" date="2020-09" db="EMBL/GenBank/DDBJ databases">
        <authorList>
            <person name="Sun Q."/>
            <person name="Ohkuma M."/>
        </authorList>
    </citation>
    <scope>NUCLEOTIDE SEQUENCE</scope>
    <source>
        <strain evidence="1">JCM 3090</strain>
    </source>
</reference>
<reference evidence="1" key="1">
    <citation type="journal article" date="2014" name="Int. J. Syst. Evol. Microbiol.">
        <title>Complete genome sequence of Corynebacterium casei LMG S-19264T (=DSM 44701T), isolated from a smear-ripened cheese.</title>
        <authorList>
            <consortium name="US DOE Joint Genome Institute (JGI-PGF)"/>
            <person name="Walter F."/>
            <person name="Albersmeier A."/>
            <person name="Kalinowski J."/>
            <person name="Ruckert C."/>
        </authorList>
    </citation>
    <scope>NUCLEOTIDE SEQUENCE</scope>
    <source>
        <strain evidence="1">JCM 3090</strain>
    </source>
</reference>
<accession>A0A8J3B2S4</accession>
<protein>
    <submittedName>
        <fullName evidence="1">Uncharacterized protein</fullName>
    </submittedName>
</protein>
<evidence type="ECO:0000313" key="2">
    <source>
        <dbReference type="Proteomes" id="UP000649739"/>
    </source>
</evidence>
<gene>
    <name evidence="1" type="ORF">GCM10010123_09300</name>
</gene>
<keyword evidence="2" id="KW-1185">Reference proteome</keyword>
<comment type="caution">
    <text evidence="1">The sequence shown here is derived from an EMBL/GenBank/DDBJ whole genome shotgun (WGS) entry which is preliminary data.</text>
</comment>
<organism evidence="1 2">
    <name type="scientific">Pilimelia anulata</name>
    <dbReference type="NCBI Taxonomy" id="53371"/>
    <lineage>
        <taxon>Bacteria</taxon>
        <taxon>Bacillati</taxon>
        <taxon>Actinomycetota</taxon>
        <taxon>Actinomycetes</taxon>
        <taxon>Micromonosporales</taxon>
        <taxon>Micromonosporaceae</taxon>
        <taxon>Pilimelia</taxon>
    </lineage>
</organism>
<dbReference type="Proteomes" id="UP000649739">
    <property type="component" value="Unassembled WGS sequence"/>
</dbReference>
<dbReference type="AlphaFoldDB" id="A0A8J3B2S4"/>
<proteinExistence type="predicted"/>
<evidence type="ECO:0000313" key="1">
    <source>
        <dbReference type="EMBL" id="GGJ81648.1"/>
    </source>
</evidence>
<dbReference type="EMBL" id="BMQB01000001">
    <property type="protein sequence ID" value="GGJ81648.1"/>
    <property type="molecule type" value="Genomic_DNA"/>
</dbReference>